<dbReference type="AlphaFoldDB" id="T1H0W0"/>
<dbReference type="SUPFAM" id="SSF56854">
    <property type="entry name" value="Bcl-2 inhibitors of programmed cell death"/>
    <property type="match status" value="1"/>
</dbReference>
<dbReference type="EMBL" id="CAQQ02385762">
    <property type="status" value="NOT_ANNOTATED_CDS"/>
    <property type="molecule type" value="Genomic_DNA"/>
</dbReference>
<organism evidence="9 10">
    <name type="scientific">Megaselia scalaris</name>
    <name type="common">Humpbacked fly</name>
    <name type="synonym">Phora scalaris</name>
    <dbReference type="NCBI Taxonomy" id="36166"/>
    <lineage>
        <taxon>Eukaryota</taxon>
        <taxon>Metazoa</taxon>
        <taxon>Ecdysozoa</taxon>
        <taxon>Arthropoda</taxon>
        <taxon>Hexapoda</taxon>
        <taxon>Insecta</taxon>
        <taxon>Pterygota</taxon>
        <taxon>Neoptera</taxon>
        <taxon>Endopterygota</taxon>
        <taxon>Diptera</taxon>
        <taxon>Brachycera</taxon>
        <taxon>Muscomorpha</taxon>
        <taxon>Platypezoidea</taxon>
        <taxon>Phoridae</taxon>
        <taxon>Megaseliini</taxon>
        <taxon>Megaselia</taxon>
    </lineage>
</organism>
<dbReference type="FunFam" id="1.10.437.10:FF:000009">
    <property type="entry name" value="Uncharacterized protein, isoform A"/>
    <property type="match status" value="1"/>
</dbReference>
<evidence type="ECO:0000256" key="3">
    <source>
        <dbReference type="ARBA" id="ARBA00022692"/>
    </source>
</evidence>
<dbReference type="SMART" id="SM00337">
    <property type="entry name" value="BCL"/>
    <property type="match status" value="1"/>
</dbReference>
<evidence type="ECO:0000256" key="6">
    <source>
        <dbReference type="ARBA" id="ARBA00023136"/>
    </source>
</evidence>
<protein>
    <recommendedName>
        <fullName evidence="8">Bcl-2 Bcl-2 homology region 1-3 domain-containing protein</fullName>
    </recommendedName>
</protein>
<feature type="transmembrane region" description="Helical" evidence="7">
    <location>
        <begin position="255"/>
        <end position="276"/>
    </location>
</feature>
<evidence type="ECO:0000256" key="2">
    <source>
        <dbReference type="ARBA" id="ARBA00009458"/>
    </source>
</evidence>
<dbReference type="GO" id="GO:0042981">
    <property type="term" value="P:regulation of apoptotic process"/>
    <property type="evidence" value="ECO:0007669"/>
    <property type="project" value="InterPro"/>
</dbReference>
<dbReference type="InterPro" id="IPR002475">
    <property type="entry name" value="Bcl2-like"/>
</dbReference>
<reference evidence="9" key="2">
    <citation type="submission" date="2015-06" db="UniProtKB">
        <authorList>
            <consortium name="EnsemblMetazoa"/>
        </authorList>
    </citation>
    <scope>IDENTIFICATION</scope>
</reference>
<dbReference type="PRINTS" id="PR01862">
    <property type="entry name" value="BCL2FAMILY"/>
</dbReference>
<evidence type="ECO:0000256" key="4">
    <source>
        <dbReference type="ARBA" id="ARBA00022703"/>
    </source>
</evidence>
<keyword evidence="5 7" id="KW-1133">Transmembrane helix</keyword>
<dbReference type="Gene3D" id="1.10.437.10">
    <property type="entry name" value="Blc2-like"/>
    <property type="match status" value="1"/>
</dbReference>
<evidence type="ECO:0000256" key="7">
    <source>
        <dbReference type="SAM" id="Phobius"/>
    </source>
</evidence>
<evidence type="ECO:0000259" key="8">
    <source>
        <dbReference type="SMART" id="SM00337"/>
    </source>
</evidence>
<reference evidence="10" key="1">
    <citation type="submission" date="2013-02" db="EMBL/GenBank/DDBJ databases">
        <authorList>
            <person name="Hughes D."/>
        </authorList>
    </citation>
    <scope>NUCLEOTIDE SEQUENCE</scope>
    <source>
        <strain>Durham</strain>
        <strain evidence="10">NC isolate 2 -- Noor lab</strain>
    </source>
</reference>
<dbReference type="EnsemblMetazoa" id="MESCA009805-RA">
    <property type="protein sequence ID" value="MESCA009805-PA"/>
    <property type="gene ID" value="MESCA009805"/>
</dbReference>
<accession>T1H0W0</accession>
<evidence type="ECO:0000313" key="9">
    <source>
        <dbReference type="EnsemblMetazoa" id="MESCA009805-PA"/>
    </source>
</evidence>
<dbReference type="PANTHER" id="PTHR11256">
    <property type="entry name" value="BCL-2 RELATED"/>
    <property type="match status" value="1"/>
</dbReference>
<feature type="domain" description="Bcl-2 Bcl-2 homology region 1-3" evidence="8">
    <location>
        <begin position="134"/>
        <end position="239"/>
    </location>
</feature>
<dbReference type="GO" id="GO:0005741">
    <property type="term" value="C:mitochondrial outer membrane"/>
    <property type="evidence" value="ECO:0007669"/>
    <property type="project" value="TreeGrafter"/>
</dbReference>
<dbReference type="GO" id="GO:0001836">
    <property type="term" value="P:release of cytochrome c from mitochondria"/>
    <property type="evidence" value="ECO:0007669"/>
    <property type="project" value="TreeGrafter"/>
</dbReference>
<sequence>MTIFTNEYTTFQPLDRTQSSLQTQSQSKRKFSFPASLHSTSLLEVNHSISGQAKRRLSNVSDVVSRKLSYTIGWKAPQIPVQEIVTQGKCICGQYIKRKLRRSGLFNRKLGLQRIRSIIGTTTVSIVKEVFPAVNSLGDELERMHPRVYTGIARQVCRSPGGQIESIETVPIVLTAVSRDLFRNDITWSKIVSLFAVAAGLAVDCVRQGHPEYLPKLVEGITDIIEDDLGVWINENGGWTGLYNHIHPSRNGFTIIDWITLSVGCLFAIFIIMIFLR</sequence>
<dbReference type="OMA" id="IFHRKLG"/>
<dbReference type="STRING" id="36166.T1H0W0"/>
<keyword evidence="6 7" id="KW-0472">Membrane</keyword>
<dbReference type="PROSITE" id="PS50062">
    <property type="entry name" value="BCL2_FAMILY"/>
    <property type="match status" value="1"/>
</dbReference>
<dbReference type="Pfam" id="PF00452">
    <property type="entry name" value="Bcl-2"/>
    <property type="match status" value="1"/>
</dbReference>
<dbReference type="HOGENOM" id="CLU_076701_0_0_1"/>
<name>T1H0W0_MEGSC</name>
<keyword evidence="3 7" id="KW-0812">Transmembrane</keyword>
<proteinExistence type="inferred from homology"/>
<evidence type="ECO:0000313" key="10">
    <source>
        <dbReference type="Proteomes" id="UP000015102"/>
    </source>
</evidence>
<comment type="similarity">
    <text evidence="2">Belongs to the Bcl-2 family.</text>
</comment>
<dbReference type="GO" id="GO:0051400">
    <property type="term" value="F:BH domain binding"/>
    <property type="evidence" value="ECO:0007669"/>
    <property type="project" value="TreeGrafter"/>
</dbReference>
<dbReference type="CDD" id="cd06845">
    <property type="entry name" value="Bcl-2_like"/>
    <property type="match status" value="1"/>
</dbReference>
<keyword evidence="10" id="KW-1185">Reference proteome</keyword>
<dbReference type="InterPro" id="IPR036834">
    <property type="entry name" value="Bcl-2-like_sf"/>
</dbReference>
<dbReference type="GO" id="GO:0097192">
    <property type="term" value="P:extrinsic apoptotic signaling pathway in absence of ligand"/>
    <property type="evidence" value="ECO:0007669"/>
    <property type="project" value="TreeGrafter"/>
</dbReference>
<evidence type="ECO:0000256" key="5">
    <source>
        <dbReference type="ARBA" id="ARBA00022989"/>
    </source>
</evidence>
<comment type="subcellular location">
    <subcellularLocation>
        <location evidence="1">Membrane</location>
        <topology evidence="1">Single-pass membrane protein</topology>
    </subcellularLocation>
</comment>
<dbReference type="Proteomes" id="UP000015102">
    <property type="component" value="Unassembled WGS sequence"/>
</dbReference>
<keyword evidence="4" id="KW-0053">Apoptosis</keyword>
<dbReference type="InterPro" id="IPR046371">
    <property type="entry name" value="Bcl-2_BH1-3"/>
</dbReference>
<evidence type="ECO:0000256" key="1">
    <source>
        <dbReference type="ARBA" id="ARBA00004167"/>
    </source>
</evidence>
<dbReference type="GO" id="GO:0008630">
    <property type="term" value="P:intrinsic apoptotic signaling pathway in response to DNA damage"/>
    <property type="evidence" value="ECO:0007669"/>
    <property type="project" value="TreeGrafter"/>
</dbReference>
<dbReference type="PANTHER" id="PTHR11256:SF48">
    <property type="entry name" value="BCL-2-RELATED OVARIAN KILLER PROTEIN"/>
    <property type="match status" value="1"/>
</dbReference>
<dbReference type="InterPro" id="IPR026298">
    <property type="entry name" value="Bcl-2_fam"/>
</dbReference>